<comment type="similarity">
    <text evidence="1 7">Belongs to the 5-formyltetrahydrofolate cyclo-ligase family.</text>
</comment>
<protein>
    <recommendedName>
        <fullName evidence="5 7">5-formyltetrahydrofolate cyclo-ligase</fullName>
        <ecNumber evidence="5 7">6.3.3.2</ecNumber>
    </recommendedName>
</protein>
<dbReference type="OMA" id="STIYPCQ"/>
<accession>M1VBU2</accession>
<evidence type="ECO:0000256" key="7">
    <source>
        <dbReference type="RuleBase" id="RU361279"/>
    </source>
</evidence>
<sequence>MGSTQDVLLMKRELRKRMRELLRQVSRNDLRERSAEACRQLTNSEVFRSARTVAAFCHMPTSEVETTDLLAACFAEGKRVFLPRVDEGSVRKMLFLEAHGLQDVESWPLNAMGIREPPSTWNGQVRREVRTLVERERKPLDLIVVPGLAFDTFGRRLGRGKGYYDTFLATCEHLHHEMQLPPPRRVGLALSCQMVTEVPVSAHDQVVEAVFYA</sequence>
<dbReference type="GO" id="GO:0046872">
    <property type="term" value="F:metal ion binding"/>
    <property type="evidence" value="ECO:0007669"/>
    <property type="project" value="UniProtKB-KW"/>
</dbReference>
<comment type="catalytic activity">
    <reaction evidence="4 7">
        <text>(6S)-5-formyl-5,6,7,8-tetrahydrofolate + ATP = (6R)-5,10-methenyltetrahydrofolate + ADP + phosphate</text>
        <dbReference type="Rhea" id="RHEA:10488"/>
        <dbReference type="ChEBI" id="CHEBI:30616"/>
        <dbReference type="ChEBI" id="CHEBI:43474"/>
        <dbReference type="ChEBI" id="CHEBI:57455"/>
        <dbReference type="ChEBI" id="CHEBI:57457"/>
        <dbReference type="ChEBI" id="CHEBI:456216"/>
        <dbReference type="EC" id="6.3.3.2"/>
    </reaction>
</comment>
<evidence type="ECO:0000313" key="9">
    <source>
        <dbReference type="Proteomes" id="UP000007014"/>
    </source>
</evidence>
<dbReference type="AlphaFoldDB" id="M1VBU2"/>
<dbReference type="NCBIfam" id="TIGR02727">
    <property type="entry name" value="MTHFS_bact"/>
    <property type="match status" value="1"/>
</dbReference>
<feature type="binding site" evidence="6">
    <location>
        <begin position="156"/>
        <end position="164"/>
    </location>
    <ligand>
        <name>ATP</name>
        <dbReference type="ChEBI" id="CHEBI:30616"/>
    </ligand>
</feature>
<dbReference type="eggNOG" id="KOG3093">
    <property type="taxonomic scope" value="Eukaryota"/>
</dbReference>
<dbReference type="EC" id="6.3.3.2" evidence="5 7"/>
<evidence type="ECO:0000313" key="8">
    <source>
        <dbReference type="EMBL" id="BAM79867.1"/>
    </source>
</evidence>
<keyword evidence="7" id="KW-0460">Magnesium</keyword>
<dbReference type="SUPFAM" id="SSF100950">
    <property type="entry name" value="NagB/RpiA/CoA transferase-like"/>
    <property type="match status" value="1"/>
</dbReference>
<dbReference type="Pfam" id="PF01812">
    <property type="entry name" value="5-FTHF_cyc-lig"/>
    <property type="match status" value="1"/>
</dbReference>
<dbReference type="OrthoDB" id="2015992at2759"/>
<dbReference type="InterPro" id="IPR037171">
    <property type="entry name" value="NagB/RpiA_transferase-like"/>
</dbReference>
<name>M1VBU2_CYAM1</name>
<proteinExistence type="inferred from homology"/>
<organism evidence="8 9">
    <name type="scientific">Cyanidioschyzon merolae (strain NIES-3377 / 10D)</name>
    <name type="common">Unicellular red alga</name>
    <dbReference type="NCBI Taxonomy" id="280699"/>
    <lineage>
        <taxon>Eukaryota</taxon>
        <taxon>Rhodophyta</taxon>
        <taxon>Bangiophyceae</taxon>
        <taxon>Cyanidiales</taxon>
        <taxon>Cyanidiaceae</taxon>
        <taxon>Cyanidioschyzon</taxon>
    </lineage>
</organism>
<dbReference type="GO" id="GO:0005739">
    <property type="term" value="C:mitochondrion"/>
    <property type="evidence" value="ECO:0007669"/>
    <property type="project" value="TreeGrafter"/>
</dbReference>
<evidence type="ECO:0000256" key="1">
    <source>
        <dbReference type="ARBA" id="ARBA00010638"/>
    </source>
</evidence>
<dbReference type="PANTHER" id="PTHR23407">
    <property type="entry name" value="ATPASE INHIBITOR/5-FORMYLTETRAHYDROFOLATE CYCLO-LIGASE"/>
    <property type="match status" value="1"/>
</dbReference>
<evidence type="ECO:0000256" key="3">
    <source>
        <dbReference type="ARBA" id="ARBA00022840"/>
    </source>
</evidence>
<dbReference type="Gene3D" id="3.40.50.10420">
    <property type="entry name" value="NagB/RpiA/CoA transferase-like"/>
    <property type="match status" value="1"/>
</dbReference>
<evidence type="ECO:0000256" key="4">
    <source>
        <dbReference type="ARBA" id="ARBA00036539"/>
    </source>
</evidence>
<evidence type="ECO:0000256" key="5">
    <source>
        <dbReference type="ARBA" id="ARBA00038966"/>
    </source>
</evidence>
<dbReference type="GO" id="GO:0009396">
    <property type="term" value="P:folic acid-containing compound biosynthetic process"/>
    <property type="evidence" value="ECO:0007669"/>
    <property type="project" value="TreeGrafter"/>
</dbReference>
<gene>
    <name evidence="8" type="ORF">CYME_CMH212C</name>
</gene>
<evidence type="ECO:0000256" key="2">
    <source>
        <dbReference type="ARBA" id="ARBA00022741"/>
    </source>
</evidence>
<dbReference type="Proteomes" id="UP000007014">
    <property type="component" value="Chromosome 8"/>
</dbReference>
<keyword evidence="2 6" id="KW-0547">Nucleotide-binding</keyword>
<dbReference type="InterPro" id="IPR024185">
    <property type="entry name" value="FTHF_cligase-like_sf"/>
</dbReference>
<keyword evidence="7" id="KW-0479">Metal-binding</keyword>
<dbReference type="PANTHER" id="PTHR23407:SF1">
    <property type="entry name" value="5-FORMYLTETRAHYDROFOLATE CYCLO-LIGASE"/>
    <property type="match status" value="1"/>
</dbReference>
<dbReference type="EMBL" id="AP006490">
    <property type="protein sequence ID" value="BAM79867.1"/>
    <property type="molecule type" value="Genomic_DNA"/>
</dbReference>
<dbReference type="STRING" id="280699.M1VBU2"/>
<dbReference type="GO" id="GO:0005524">
    <property type="term" value="F:ATP binding"/>
    <property type="evidence" value="ECO:0007669"/>
    <property type="project" value="UniProtKB-KW"/>
</dbReference>
<dbReference type="HOGENOM" id="CLU_066245_2_1_1"/>
<dbReference type="PIRSF" id="PIRSF006806">
    <property type="entry name" value="FTHF_cligase"/>
    <property type="match status" value="1"/>
</dbReference>
<keyword evidence="3 6" id="KW-0067">ATP-binding</keyword>
<dbReference type="Gramene" id="CMH212CT">
    <property type="protein sequence ID" value="CMH212CT"/>
    <property type="gene ID" value="CMH212C"/>
</dbReference>
<dbReference type="GO" id="GO:0030272">
    <property type="term" value="F:5-formyltetrahydrofolate cyclo-ligase activity"/>
    <property type="evidence" value="ECO:0007669"/>
    <property type="project" value="UniProtKB-EC"/>
</dbReference>
<dbReference type="RefSeq" id="XP_005536153.1">
    <property type="nucleotide sequence ID" value="XM_005536096.1"/>
</dbReference>
<dbReference type="InterPro" id="IPR002698">
    <property type="entry name" value="FTHF_cligase"/>
</dbReference>
<dbReference type="KEGG" id="cme:CYME_CMH212C"/>
<reference evidence="8 9" key="1">
    <citation type="journal article" date="2004" name="Nature">
        <title>Genome sequence of the ultrasmall unicellular red alga Cyanidioschyzon merolae 10D.</title>
        <authorList>
            <person name="Matsuzaki M."/>
            <person name="Misumi O."/>
            <person name="Shin-i T."/>
            <person name="Maruyama S."/>
            <person name="Takahara M."/>
            <person name="Miyagishima S."/>
            <person name="Mori T."/>
            <person name="Nishida K."/>
            <person name="Yagisawa F."/>
            <person name="Nishida K."/>
            <person name="Yoshida Y."/>
            <person name="Nishimura Y."/>
            <person name="Nakao S."/>
            <person name="Kobayashi T."/>
            <person name="Momoyama Y."/>
            <person name="Higashiyama T."/>
            <person name="Minoda A."/>
            <person name="Sano M."/>
            <person name="Nomoto H."/>
            <person name="Oishi K."/>
            <person name="Hayashi H."/>
            <person name="Ohta F."/>
            <person name="Nishizaka S."/>
            <person name="Haga S."/>
            <person name="Miura S."/>
            <person name="Morishita T."/>
            <person name="Kabeya Y."/>
            <person name="Terasawa K."/>
            <person name="Suzuki Y."/>
            <person name="Ishii Y."/>
            <person name="Asakawa S."/>
            <person name="Takano H."/>
            <person name="Ohta N."/>
            <person name="Kuroiwa H."/>
            <person name="Tanaka K."/>
            <person name="Shimizu N."/>
            <person name="Sugano S."/>
            <person name="Sato N."/>
            <person name="Nozaki H."/>
            <person name="Ogasawara N."/>
            <person name="Kohara Y."/>
            <person name="Kuroiwa T."/>
        </authorList>
    </citation>
    <scope>NUCLEOTIDE SEQUENCE [LARGE SCALE GENOMIC DNA]</scope>
    <source>
        <strain evidence="8 9">10D</strain>
    </source>
</reference>
<keyword evidence="9" id="KW-1185">Reference proteome</keyword>
<dbReference type="GeneID" id="16993517"/>
<evidence type="ECO:0000256" key="6">
    <source>
        <dbReference type="PIRSR" id="PIRSR006806-1"/>
    </source>
</evidence>
<dbReference type="GO" id="GO:0035999">
    <property type="term" value="P:tetrahydrofolate interconversion"/>
    <property type="evidence" value="ECO:0007669"/>
    <property type="project" value="TreeGrafter"/>
</dbReference>
<feature type="binding site" evidence="6">
    <location>
        <begin position="11"/>
        <end position="15"/>
    </location>
    <ligand>
        <name>ATP</name>
        <dbReference type="ChEBI" id="CHEBI:30616"/>
    </ligand>
</feature>
<reference evidence="8 9" key="2">
    <citation type="journal article" date="2007" name="BMC Biol.">
        <title>A 100%-complete sequence reveals unusually simple genomic features in the hot-spring red alga Cyanidioschyzon merolae.</title>
        <authorList>
            <person name="Nozaki H."/>
            <person name="Takano H."/>
            <person name="Misumi O."/>
            <person name="Terasawa K."/>
            <person name="Matsuzaki M."/>
            <person name="Maruyama S."/>
            <person name="Nishida K."/>
            <person name="Yagisawa F."/>
            <person name="Yoshida Y."/>
            <person name="Fujiwara T."/>
            <person name="Takio S."/>
            <person name="Tamura K."/>
            <person name="Chung S.J."/>
            <person name="Nakamura S."/>
            <person name="Kuroiwa H."/>
            <person name="Tanaka K."/>
            <person name="Sato N."/>
            <person name="Kuroiwa T."/>
        </authorList>
    </citation>
    <scope>NUCLEOTIDE SEQUENCE [LARGE SCALE GENOMIC DNA]</scope>
    <source>
        <strain evidence="8 9">10D</strain>
    </source>
</reference>
<comment type="cofactor">
    <cofactor evidence="7">
        <name>Mg(2+)</name>
        <dbReference type="ChEBI" id="CHEBI:18420"/>
    </cofactor>
</comment>
<feature type="binding site" evidence="6">
    <location>
        <position position="63"/>
    </location>
    <ligand>
        <name>substrate</name>
    </ligand>
</feature>